<dbReference type="Proteomes" id="UP000030653">
    <property type="component" value="Unassembled WGS sequence"/>
</dbReference>
<dbReference type="GeneID" id="63688678"/>
<evidence type="ECO:0000313" key="2">
    <source>
        <dbReference type="Proteomes" id="UP000030653"/>
    </source>
</evidence>
<dbReference type="EMBL" id="JH795872">
    <property type="protein sequence ID" value="EJT98677.1"/>
    <property type="molecule type" value="Genomic_DNA"/>
</dbReference>
<name>M5G4L0_DACPD</name>
<accession>M5G4L0</accession>
<keyword evidence="2" id="KW-1185">Reference proteome</keyword>
<dbReference type="AlphaFoldDB" id="M5G4L0"/>
<sequence length="106" mass="12092">MLASFHHVLSFDPDVKRVLLVKYVGQHLYWEQRPSMETFPGTPFIPSATAWPCKPTLAIEHARPESPDLCAMPCGLPLYGRRLSALLHMVQHQRSLDTIPTDLIDW</sequence>
<organism evidence="1 2">
    <name type="scientific">Dacryopinax primogenitus (strain DJM 731)</name>
    <name type="common">Brown rot fungus</name>
    <dbReference type="NCBI Taxonomy" id="1858805"/>
    <lineage>
        <taxon>Eukaryota</taxon>
        <taxon>Fungi</taxon>
        <taxon>Dikarya</taxon>
        <taxon>Basidiomycota</taxon>
        <taxon>Agaricomycotina</taxon>
        <taxon>Dacrymycetes</taxon>
        <taxon>Dacrymycetales</taxon>
        <taxon>Dacrymycetaceae</taxon>
        <taxon>Dacryopinax</taxon>
    </lineage>
</organism>
<proteinExistence type="predicted"/>
<protein>
    <submittedName>
        <fullName evidence="1">Uncharacterized protein</fullName>
    </submittedName>
</protein>
<dbReference type="RefSeq" id="XP_040625575.1">
    <property type="nucleotide sequence ID" value="XM_040773616.1"/>
</dbReference>
<reference evidence="1 2" key="1">
    <citation type="journal article" date="2012" name="Science">
        <title>The Paleozoic origin of enzymatic lignin decomposition reconstructed from 31 fungal genomes.</title>
        <authorList>
            <person name="Floudas D."/>
            <person name="Binder M."/>
            <person name="Riley R."/>
            <person name="Barry K."/>
            <person name="Blanchette R.A."/>
            <person name="Henrissat B."/>
            <person name="Martinez A.T."/>
            <person name="Otillar R."/>
            <person name="Spatafora J.W."/>
            <person name="Yadav J.S."/>
            <person name="Aerts A."/>
            <person name="Benoit I."/>
            <person name="Boyd A."/>
            <person name="Carlson A."/>
            <person name="Copeland A."/>
            <person name="Coutinho P.M."/>
            <person name="de Vries R.P."/>
            <person name="Ferreira P."/>
            <person name="Findley K."/>
            <person name="Foster B."/>
            <person name="Gaskell J."/>
            <person name="Glotzer D."/>
            <person name="Gorecki P."/>
            <person name="Heitman J."/>
            <person name="Hesse C."/>
            <person name="Hori C."/>
            <person name="Igarashi K."/>
            <person name="Jurgens J.A."/>
            <person name="Kallen N."/>
            <person name="Kersten P."/>
            <person name="Kohler A."/>
            <person name="Kuees U."/>
            <person name="Kumar T.K.A."/>
            <person name="Kuo A."/>
            <person name="LaButti K."/>
            <person name="Larrondo L.F."/>
            <person name="Lindquist E."/>
            <person name="Ling A."/>
            <person name="Lombard V."/>
            <person name="Lucas S."/>
            <person name="Lundell T."/>
            <person name="Martin R."/>
            <person name="McLaughlin D.J."/>
            <person name="Morgenstern I."/>
            <person name="Morin E."/>
            <person name="Murat C."/>
            <person name="Nagy L.G."/>
            <person name="Nolan M."/>
            <person name="Ohm R.A."/>
            <person name="Patyshakuliyeva A."/>
            <person name="Rokas A."/>
            <person name="Ruiz-Duenas F.J."/>
            <person name="Sabat G."/>
            <person name="Salamov A."/>
            <person name="Samejima M."/>
            <person name="Schmutz J."/>
            <person name="Slot J.C."/>
            <person name="St John F."/>
            <person name="Stenlid J."/>
            <person name="Sun H."/>
            <person name="Sun S."/>
            <person name="Syed K."/>
            <person name="Tsang A."/>
            <person name="Wiebenga A."/>
            <person name="Young D."/>
            <person name="Pisabarro A."/>
            <person name="Eastwood D.C."/>
            <person name="Martin F."/>
            <person name="Cullen D."/>
            <person name="Grigoriev I.V."/>
            <person name="Hibbett D.S."/>
        </authorList>
    </citation>
    <scope>NUCLEOTIDE SEQUENCE [LARGE SCALE GENOMIC DNA]</scope>
    <source>
        <strain evidence="1 2">DJM-731 SS1</strain>
    </source>
</reference>
<evidence type="ECO:0000313" key="1">
    <source>
        <dbReference type="EMBL" id="EJT98677.1"/>
    </source>
</evidence>
<gene>
    <name evidence="1" type="ORF">DACRYDRAFT_24270</name>
</gene>
<dbReference type="HOGENOM" id="CLU_2223180_0_0_1"/>